<evidence type="ECO:0000313" key="4">
    <source>
        <dbReference type="Proteomes" id="UP000037977"/>
    </source>
</evidence>
<evidence type="ECO:0000256" key="1">
    <source>
        <dbReference type="SAM" id="MobiDB-lite"/>
    </source>
</evidence>
<dbReference type="PANTHER" id="PTHR41247">
    <property type="entry name" value="HTH-TYPE TRANSCRIPTIONAL REPRESSOR YCNK"/>
    <property type="match status" value="1"/>
</dbReference>
<comment type="caution">
    <text evidence="3">The sequence shown here is derived from an EMBL/GenBank/DDBJ whole genome shotgun (WGS) entry which is preliminary data.</text>
</comment>
<proteinExistence type="predicted"/>
<sequence>MKKIFLIVPFMLALYACNDDSTAGTNKETDQEPKQEEVVSEQPKNEVTYLASTAEWKIDDRLQEPAVDTVCEICNMKVYTKDHELGVFSAQSVKPDGTIAFYDDIGCLLNAELAQNQTNEKFVRDYITLNWINVEEATLVKTDIKSPMNWGYIFFAYEEDAKTYISENPTAKIEALDVVKQAAKERSEKMMHEKGDHEQHSEDQHGTEETHSH</sequence>
<feature type="compositionally biased region" description="Basic and acidic residues" evidence="1">
    <location>
        <begin position="27"/>
        <end position="37"/>
    </location>
</feature>
<dbReference type="PANTHER" id="PTHR41247:SF1">
    <property type="entry name" value="HTH-TYPE TRANSCRIPTIONAL REPRESSOR YCNK"/>
    <property type="match status" value="1"/>
</dbReference>
<dbReference type="Proteomes" id="UP000037977">
    <property type="component" value="Unassembled WGS sequence"/>
</dbReference>
<dbReference type="STRING" id="33935.ADM90_14860"/>
<dbReference type="OrthoDB" id="2454527at2"/>
<protein>
    <recommendedName>
        <fullName evidence="5">Lipoprotein</fullName>
    </recommendedName>
</protein>
<organism evidence="3 4">
    <name type="scientific">Lysinibacillus macroides</name>
    <dbReference type="NCBI Taxonomy" id="33935"/>
    <lineage>
        <taxon>Bacteria</taxon>
        <taxon>Bacillati</taxon>
        <taxon>Bacillota</taxon>
        <taxon>Bacilli</taxon>
        <taxon>Bacillales</taxon>
        <taxon>Bacillaceae</taxon>
        <taxon>Lysinibacillus</taxon>
    </lineage>
</organism>
<keyword evidence="2" id="KW-0732">Signal</keyword>
<dbReference type="SUPFAM" id="SSF160387">
    <property type="entry name" value="NosL/MerB-like"/>
    <property type="match status" value="1"/>
</dbReference>
<dbReference type="RefSeq" id="WP_053995730.1">
    <property type="nucleotide sequence ID" value="NZ_CP065643.1"/>
</dbReference>
<gene>
    <name evidence="3" type="ORF">ADM90_14860</name>
</gene>
<dbReference type="PROSITE" id="PS51257">
    <property type="entry name" value="PROKAR_LIPOPROTEIN"/>
    <property type="match status" value="1"/>
</dbReference>
<dbReference type="AlphaFoldDB" id="A0A0M9DJ36"/>
<keyword evidence="4" id="KW-1185">Reference proteome</keyword>
<accession>A0A0M9DJ36</accession>
<feature type="chain" id="PRO_5038871632" description="Lipoprotein" evidence="2">
    <location>
        <begin position="19"/>
        <end position="213"/>
    </location>
</feature>
<dbReference type="PATRIC" id="fig|33935.3.peg.5002"/>
<evidence type="ECO:0000256" key="2">
    <source>
        <dbReference type="SAM" id="SignalP"/>
    </source>
</evidence>
<dbReference type="InterPro" id="IPR008719">
    <property type="entry name" value="N2O_reductase_NosL"/>
</dbReference>
<reference evidence="3 4" key="1">
    <citation type="submission" date="2015-07" db="EMBL/GenBank/DDBJ databases">
        <title>Genome sequencing project for genomic taxonomy and phylogenomics of Bacillus-like bacteria.</title>
        <authorList>
            <person name="Liu B."/>
            <person name="Wang J."/>
            <person name="Zhu Y."/>
            <person name="Liu G."/>
            <person name="Chen Q."/>
            <person name="Chen Z."/>
            <person name="Che J."/>
            <person name="Ge C."/>
            <person name="Shi H."/>
            <person name="Pan Z."/>
            <person name="Liu X."/>
        </authorList>
    </citation>
    <scope>NUCLEOTIDE SEQUENCE [LARGE SCALE GENOMIC DNA]</scope>
    <source>
        <strain evidence="3 4">DSM 54</strain>
    </source>
</reference>
<feature type="signal peptide" evidence="2">
    <location>
        <begin position="1"/>
        <end position="18"/>
    </location>
</feature>
<evidence type="ECO:0008006" key="5">
    <source>
        <dbReference type="Google" id="ProtNLM"/>
    </source>
</evidence>
<name>A0A0M9DJ36_9BACI</name>
<feature type="region of interest" description="Disordered" evidence="1">
    <location>
        <begin position="22"/>
        <end position="42"/>
    </location>
</feature>
<evidence type="ECO:0000313" key="3">
    <source>
        <dbReference type="EMBL" id="KOY81663.1"/>
    </source>
</evidence>
<dbReference type="EMBL" id="LGCI01000009">
    <property type="protein sequence ID" value="KOY81663.1"/>
    <property type="molecule type" value="Genomic_DNA"/>
</dbReference>
<feature type="region of interest" description="Disordered" evidence="1">
    <location>
        <begin position="183"/>
        <end position="213"/>
    </location>
</feature>
<dbReference type="Pfam" id="PF05573">
    <property type="entry name" value="NosL"/>
    <property type="match status" value="1"/>
</dbReference>